<dbReference type="PROSITE" id="PS50088">
    <property type="entry name" value="ANK_REPEAT"/>
    <property type="match status" value="10"/>
</dbReference>
<feature type="repeat" description="ANK" evidence="3">
    <location>
        <begin position="768"/>
        <end position="800"/>
    </location>
</feature>
<proteinExistence type="predicted"/>
<protein>
    <recommendedName>
        <fullName evidence="4">Novel STAND NTPase 3 domain-containing protein</fullName>
    </recommendedName>
</protein>
<dbReference type="InterPro" id="IPR002110">
    <property type="entry name" value="Ankyrin_rpt"/>
</dbReference>
<sequence>MDEILQYWMPAVSQVFIYDDPFGIQGIDEAEVNVWRKKQDTLKIFFQNSCMKILISIRSVINKNIKIEKLIDHESISHKTICLTDENIKLNQNEKREIFKKHHKYQDQLKIDNIVTEIINLEDTYFPLLCKIFGFESDFKYATVSFFKDPLSVFENVVAEFQSNDGLQYFCLLLCMINDNEISLESLDCTKEEATFQSLMDDLLDMCNLERSIPKSEITNTLQRLENTFLVKDGCNYHFAHSCIHDAVLKHIVKSSEEVHGKIIKHCSAKFLRTRVYLKNMNTTKETCIVIAKSLESCWGKRIIDFIEDGSWHDVFHNACLSTEKGDEILNAELKNISPSEIQMIMCNSKRNEMKVNLNVLDGSYNIDEQLEHIKSNALHFTVLKGLFNVVTTTLKSICFAAKQKTNDHINLFLLACASGKEVLVKTLLSNTPTNSNSVSPLFISCFHGHENIVKYLLSNNISEVGNCTKEGKSPLYVSAEGGHNIVAKLLIENKAEVNKCTNEGMSPLFVSAAGGHEKVVQLLMDKGVEVNKCTSKNKSPLYISAAGGHEKVVKMLIDKGAEINKCTSEDKSPLYISAAGGHDKVVKMLIDKGAEINKCTSEDKSPLYISAAGGHNKVVKMLIDKGADVNKCAVEGKSPLYVSAAGGHDMVVKQLIENTGEVNQCTSELKSPLYISAAGGHEIVVQQLIESKADVNRCSLDDKSPLYVSAKAGHDKIVKLMIENKAEVNKCTSEGKSPLYISAARGYDEVVKLLIDNKAEINRFTNYGETPLFVSAFHGHEKVVKLLIEKGADVNISTMYGRTPLDVTSNYKIKEMLINKEVQTKESNA</sequence>
<reference evidence="5 6" key="1">
    <citation type="submission" date="2022-12" db="EMBL/GenBank/DDBJ databases">
        <title>Chromosome-level genome of Tegillarca granosa.</title>
        <authorList>
            <person name="Kim J."/>
        </authorList>
    </citation>
    <scope>NUCLEOTIDE SEQUENCE [LARGE SCALE GENOMIC DNA]</scope>
    <source>
        <strain evidence="5">Teg-2019</strain>
        <tissue evidence="5">Adductor muscle</tissue>
    </source>
</reference>
<feature type="repeat" description="ANK" evidence="3">
    <location>
        <begin position="636"/>
        <end position="668"/>
    </location>
</feature>
<organism evidence="5 6">
    <name type="scientific">Tegillarca granosa</name>
    <name type="common">Malaysian cockle</name>
    <name type="synonym">Anadara granosa</name>
    <dbReference type="NCBI Taxonomy" id="220873"/>
    <lineage>
        <taxon>Eukaryota</taxon>
        <taxon>Metazoa</taxon>
        <taxon>Spiralia</taxon>
        <taxon>Lophotrochozoa</taxon>
        <taxon>Mollusca</taxon>
        <taxon>Bivalvia</taxon>
        <taxon>Autobranchia</taxon>
        <taxon>Pteriomorphia</taxon>
        <taxon>Arcoida</taxon>
        <taxon>Arcoidea</taxon>
        <taxon>Arcidae</taxon>
        <taxon>Tegillarca</taxon>
    </lineage>
</organism>
<feature type="repeat" description="ANK" evidence="3">
    <location>
        <begin position="735"/>
        <end position="767"/>
    </location>
</feature>
<dbReference type="Pfam" id="PF20720">
    <property type="entry name" value="nSTAND3"/>
    <property type="match status" value="1"/>
</dbReference>
<evidence type="ECO:0000313" key="6">
    <source>
        <dbReference type="Proteomes" id="UP001217089"/>
    </source>
</evidence>
<dbReference type="SMART" id="SM00248">
    <property type="entry name" value="ANK"/>
    <property type="match status" value="12"/>
</dbReference>
<feature type="repeat" description="ANK" evidence="3">
    <location>
        <begin position="669"/>
        <end position="701"/>
    </location>
</feature>
<gene>
    <name evidence="5" type="ORF">KUTeg_006207</name>
</gene>
<name>A0ABQ9FFT0_TEGGR</name>
<evidence type="ECO:0000256" key="1">
    <source>
        <dbReference type="ARBA" id="ARBA00022737"/>
    </source>
</evidence>
<evidence type="ECO:0000259" key="4">
    <source>
        <dbReference type="Pfam" id="PF20720"/>
    </source>
</evidence>
<dbReference type="PANTHER" id="PTHR24171">
    <property type="entry name" value="ANKYRIN REPEAT DOMAIN-CONTAINING PROTEIN 39-RELATED"/>
    <property type="match status" value="1"/>
</dbReference>
<feature type="repeat" description="ANK" evidence="3">
    <location>
        <begin position="504"/>
        <end position="536"/>
    </location>
</feature>
<feature type="repeat" description="ANK" evidence="3">
    <location>
        <begin position="570"/>
        <end position="602"/>
    </location>
</feature>
<feature type="domain" description="Novel STAND NTPase 3" evidence="4">
    <location>
        <begin position="2"/>
        <end position="103"/>
    </location>
</feature>
<keyword evidence="6" id="KW-1185">Reference proteome</keyword>
<feature type="repeat" description="ANK" evidence="3">
    <location>
        <begin position="471"/>
        <end position="503"/>
    </location>
</feature>
<dbReference type="Proteomes" id="UP001217089">
    <property type="component" value="Unassembled WGS sequence"/>
</dbReference>
<evidence type="ECO:0000256" key="2">
    <source>
        <dbReference type="ARBA" id="ARBA00023043"/>
    </source>
</evidence>
<dbReference type="Pfam" id="PF13637">
    <property type="entry name" value="Ank_4"/>
    <property type="match status" value="1"/>
</dbReference>
<keyword evidence="2 3" id="KW-0040">ANK repeat</keyword>
<dbReference type="PANTHER" id="PTHR24171:SF10">
    <property type="entry name" value="ANKYRIN REPEAT DOMAIN-CONTAINING PROTEIN 29-LIKE"/>
    <property type="match status" value="1"/>
</dbReference>
<feature type="repeat" description="ANK" evidence="3">
    <location>
        <begin position="603"/>
        <end position="631"/>
    </location>
</feature>
<evidence type="ECO:0000256" key="3">
    <source>
        <dbReference type="PROSITE-ProRule" id="PRU00023"/>
    </source>
</evidence>
<comment type="caution">
    <text evidence="5">The sequence shown here is derived from an EMBL/GenBank/DDBJ whole genome shotgun (WGS) entry which is preliminary data.</text>
</comment>
<feature type="repeat" description="ANK" evidence="3">
    <location>
        <begin position="702"/>
        <end position="734"/>
    </location>
</feature>
<accession>A0ABQ9FFT0</accession>
<dbReference type="PROSITE" id="PS50297">
    <property type="entry name" value="ANK_REP_REGION"/>
    <property type="match status" value="9"/>
</dbReference>
<feature type="repeat" description="ANK" evidence="3">
    <location>
        <begin position="537"/>
        <end position="569"/>
    </location>
</feature>
<evidence type="ECO:0000313" key="5">
    <source>
        <dbReference type="EMBL" id="KAJ8316193.1"/>
    </source>
</evidence>
<dbReference type="PRINTS" id="PR01415">
    <property type="entry name" value="ANKYRIN"/>
</dbReference>
<dbReference type="SUPFAM" id="SSF48403">
    <property type="entry name" value="Ankyrin repeat"/>
    <property type="match status" value="2"/>
</dbReference>
<dbReference type="Gene3D" id="1.25.40.20">
    <property type="entry name" value="Ankyrin repeat-containing domain"/>
    <property type="match status" value="2"/>
</dbReference>
<dbReference type="Pfam" id="PF12796">
    <property type="entry name" value="Ank_2"/>
    <property type="match status" value="4"/>
</dbReference>
<dbReference type="EMBL" id="JARBDR010000328">
    <property type="protein sequence ID" value="KAJ8316193.1"/>
    <property type="molecule type" value="Genomic_DNA"/>
</dbReference>
<keyword evidence="1" id="KW-0677">Repeat</keyword>
<dbReference type="InterPro" id="IPR036770">
    <property type="entry name" value="Ankyrin_rpt-contain_sf"/>
</dbReference>
<dbReference type="InterPro" id="IPR049050">
    <property type="entry name" value="nSTAND3"/>
</dbReference>